<evidence type="ECO:0000256" key="2">
    <source>
        <dbReference type="ARBA" id="ARBA00007613"/>
    </source>
</evidence>
<dbReference type="InterPro" id="IPR003423">
    <property type="entry name" value="OMP_efflux"/>
</dbReference>
<proteinExistence type="inferred from homology"/>
<dbReference type="RefSeq" id="WP_011771598.1">
    <property type="nucleotide sequence ID" value="NC_008709.1"/>
</dbReference>
<evidence type="ECO:0000256" key="4">
    <source>
        <dbReference type="ARBA" id="ARBA00022452"/>
    </source>
</evidence>
<evidence type="ECO:0000256" key="7">
    <source>
        <dbReference type="ARBA" id="ARBA00023237"/>
    </source>
</evidence>
<evidence type="ECO:0000256" key="8">
    <source>
        <dbReference type="SAM" id="SignalP"/>
    </source>
</evidence>
<dbReference type="STRING" id="357804.Ping_3360"/>
<comment type="similarity">
    <text evidence="2">Belongs to the outer membrane factor (OMF) (TC 1.B.17) family.</text>
</comment>
<dbReference type="NCBIfam" id="TIGR01844">
    <property type="entry name" value="type_I_sec_TolC"/>
    <property type="match status" value="1"/>
</dbReference>
<feature type="chain" id="PRO_5002637879" evidence="8">
    <location>
        <begin position="24"/>
        <end position="444"/>
    </location>
</feature>
<dbReference type="AlphaFoldDB" id="A1SZY1"/>
<dbReference type="eggNOG" id="COG1538">
    <property type="taxonomic scope" value="Bacteria"/>
</dbReference>
<dbReference type="InterPro" id="IPR058622">
    <property type="entry name" value="TolC"/>
</dbReference>
<keyword evidence="6" id="KW-0472">Membrane</keyword>
<sequence>MAIKKFTLAALFAVTSYSYSVQADTLLQVYQTAKIKDPIILKSKAQYDAYLEKVTQANAALLPQIGFGLETNYTNYNNDNLSNSNVGANIGLSQSLYNGSHWQQLSIAEKQATQYASIYGLAAQDLLFRASTAYFNVLRADEAVKSIKANKRAVERQLEQTKQRFEVGLIAITDVHEAQAAYDRTTADEIIAENNLANTYYALRELTGEDVLKVSYLNTNTFSAQKIEGGVSLWRSKALEYNLALHSKRIVKELAKMQIDLAKTGHKPTLDLTAGVGYKNTSYDNSSVSDTDISNGTIGLSLNVPIYTGGSINSQVKQAQYNYVYASEDLVQTFRSTEAQINRGYNNVGASISSLRAYEQTVLSSRSALDATKAGFEVGTRTIVDVLDATRALYESENLLANARYDYIINMLQLKLSAGTLAEQDIIDISNNLIEVDPTVLEKY</sequence>
<keyword evidence="4" id="KW-1134">Transmembrane beta strand</keyword>
<keyword evidence="3" id="KW-0813">Transport</keyword>
<keyword evidence="10" id="KW-1185">Reference proteome</keyword>
<comment type="subcellular location">
    <subcellularLocation>
        <location evidence="1">Cell outer membrane</location>
    </subcellularLocation>
</comment>
<dbReference type="GO" id="GO:0015288">
    <property type="term" value="F:porin activity"/>
    <property type="evidence" value="ECO:0007669"/>
    <property type="project" value="TreeGrafter"/>
</dbReference>
<dbReference type="EMBL" id="CP000510">
    <property type="protein sequence ID" value="ABM05046.1"/>
    <property type="molecule type" value="Genomic_DNA"/>
</dbReference>
<dbReference type="NCBIfam" id="NF007002">
    <property type="entry name" value="PRK09465.1"/>
    <property type="match status" value="1"/>
</dbReference>
<evidence type="ECO:0000256" key="1">
    <source>
        <dbReference type="ARBA" id="ARBA00004442"/>
    </source>
</evidence>
<evidence type="ECO:0000256" key="3">
    <source>
        <dbReference type="ARBA" id="ARBA00022448"/>
    </source>
</evidence>
<evidence type="ECO:0000313" key="10">
    <source>
        <dbReference type="Proteomes" id="UP000000639"/>
    </source>
</evidence>
<protein>
    <submittedName>
        <fullName evidence="9">Type I secretion outer membrane protein, TolC family protein</fullName>
    </submittedName>
</protein>
<dbReference type="PANTHER" id="PTHR30026">
    <property type="entry name" value="OUTER MEMBRANE PROTEIN TOLC"/>
    <property type="match status" value="1"/>
</dbReference>
<dbReference type="SUPFAM" id="SSF56954">
    <property type="entry name" value="Outer membrane efflux proteins (OEP)"/>
    <property type="match status" value="1"/>
</dbReference>
<dbReference type="HOGENOM" id="CLU_012817_0_2_6"/>
<feature type="signal peptide" evidence="8">
    <location>
        <begin position="1"/>
        <end position="23"/>
    </location>
</feature>
<dbReference type="Gene3D" id="1.20.1600.10">
    <property type="entry name" value="Outer membrane efflux proteins (OEP)"/>
    <property type="match status" value="1"/>
</dbReference>
<name>A1SZY1_PSYIN</name>
<organism evidence="9 10">
    <name type="scientific">Psychromonas ingrahamii (strain DSM 17664 / CCUG 51855 / 37)</name>
    <dbReference type="NCBI Taxonomy" id="357804"/>
    <lineage>
        <taxon>Bacteria</taxon>
        <taxon>Pseudomonadati</taxon>
        <taxon>Pseudomonadota</taxon>
        <taxon>Gammaproteobacteria</taxon>
        <taxon>Alteromonadales</taxon>
        <taxon>Psychromonadaceae</taxon>
        <taxon>Psychromonas</taxon>
    </lineage>
</organism>
<dbReference type="PANTHER" id="PTHR30026:SF20">
    <property type="entry name" value="OUTER MEMBRANE PROTEIN TOLC"/>
    <property type="match status" value="1"/>
</dbReference>
<reference evidence="9 10" key="1">
    <citation type="submission" date="2007-01" db="EMBL/GenBank/DDBJ databases">
        <title>Complete sequence of Psychromonas ingrahamii 37.</title>
        <authorList>
            <consortium name="US DOE Joint Genome Institute"/>
            <person name="Copeland A."/>
            <person name="Lucas S."/>
            <person name="Lapidus A."/>
            <person name="Barry K."/>
            <person name="Detter J.C."/>
            <person name="Glavina del Rio T."/>
            <person name="Hammon N."/>
            <person name="Israni S."/>
            <person name="Dalin E."/>
            <person name="Tice H."/>
            <person name="Pitluck S."/>
            <person name="Thompson L.S."/>
            <person name="Brettin T."/>
            <person name="Bruce D."/>
            <person name="Han C."/>
            <person name="Tapia R."/>
            <person name="Schmutz J."/>
            <person name="Larimer F."/>
            <person name="Land M."/>
            <person name="Hauser L."/>
            <person name="Kyrpides N."/>
            <person name="Ivanova N."/>
            <person name="Staley J."/>
            <person name="Richardson P."/>
        </authorList>
    </citation>
    <scope>NUCLEOTIDE SEQUENCE [LARGE SCALE GENOMIC DNA]</scope>
    <source>
        <strain evidence="9 10">37</strain>
    </source>
</reference>
<dbReference type="Pfam" id="PF02321">
    <property type="entry name" value="OEP"/>
    <property type="match status" value="2"/>
</dbReference>
<dbReference type="InterPro" id="IPR010130">
    <property type="entry name" value="T1SS_OMP_TolC"/>
</dbReference>
<dbReference type="GO" id="GO:1990281">
    <property type="term" value="C:efflux pump complex"/>
    <property type="evidence" value="ECO:0007669"/>
    <property type="project" value="TreeGrafter"/>
</dbReference>
<keyword evidence="5" id="KW-0812">Transmembrane</keyword>
<dbReference type="KEGG" id="pin:Ping_3360"/>
<dbReference type="Proteomes" id="UP000000639">
    <property type="component" value="Chromosome"/>
</dbReference>
<dbReference type="OrthoDB" id="9813458at2"/>
<gene>
    <name evidence="9" type="ordered locus">Ping_3360</name>
</gene>
<evidence type="ECO:0000256" key="6">
    <source>
        <dbReference type="ARBA" id="ARBA00023136"/>
    </source>
</evidence>
<accession>A1SZY1</accession>
<keyword evidence="7" id="KW-0998">Cell outer membrane</keyword>
<dbReference type="GO" id="GO:0015562">
    <property type="term" value="F:efflux transmembrane transporter activity"/>
    <property type="evidence" value="ECO:0007669"/>
    <property type="project" value="InterPro"/>
</dbReference>
<dbReference type="GO" id="GO:0009279">
    <property type="term" value="C:cell outer membrane"/>
    <property type="evidence" value="ECO:0007669"/>
    <property type="project" value="UniProtKB-SubCell"/>
</dbReference>
<evidence type="ECO:0000256" key="5">
    <source>
        <dbReference type="ARBA" id="ARBA00022692"/>
    </source>
</evidence>
<keyword evidence="8" id="KW-0732">Signal</keyword>
<dbReference type="InterPro" id="IPR051906">
    <property type="entry name" value="TolC-like"/>
</dbReference>
<evidence type="ECO:0000313" key="9">
    <source>
        <dbReference type="EMBL" id="ABM05046.1"/>
    </source>
</evidence>